<dbReference type="EMBL" id="KL198097">
    <property type="protein sequence ID" value="KDQ08007.1"/>
    <property type="molecule type" value="Genomic_DNA"/>
</dbReference>
<dbReference type="InParanoid" id="A0A067M807"/>
<name>A0A067M807_BOTB1</name>
<evidence type="ECO:0000313" key="2">
    <source>
        <dbReference type="Proteomes" id="UP000027195"/>
    </source>
</evidence>
<dbReference type="HOGENOM" id="CLU_1315222_0_0_1"/>
<proteinExistence type="predicted"/>
<gene>
    <name evidence="1" type="ORF">BOTBODRAFT_48472</name>
</gene>
<organism evidence="1 2">
    <name type="scientific">Botryobasidium botryosum (strain FD-172 SS1)</name>
    <dbReference type="NCBI Taxonomy" id="930990"/>
    <lineage>
        <taxon>Eukaryota</taxon>
        <taxon>Fungi</taxon>
        <taxon>Dikarya</taxon>
        <taxon>Basidiomycota</taxon>
        <taxon>Agaricomycotina</taxon>
        <taxon>Agaricomycetes</taxon>
        <taxon>Cantharellales</taxon>
        <taxon>Botryobasidiaceae</taxon>
        <taxon>Botryobasidium</taxon>
    </lineage>
</organism>
<accession>A0A067M807</accession>
<dbReference type="AlphaFoldDB" id="A0A067M807"/>
<sequence>MPDIFAEKPRSGSRGTPFCLLAPNGQPRDVDAVSYGPLRRLWELFVYSNEEYRTLYVLRDHSDEPVADAGTPQRSRVVFLASYAYGGIELSPEGESTDATGNTLWGPQALSLDLLAFRFSARPEGWHLQMPRTSLALLSTRPTPGKSPSLSGISPLGTNIRSGSVDVVGNRGITAKPGKMTSEHRIRRDLSHSGNLRGAWSEDEGLVLE</sequence>
<dbReference type="Proteomes" id="UP000027195">
    <property type="component" value="Unassembled WGS sequence"/>
</dbReference>
<keyword evidence="2" id="KW-1185">Reference proteome</keyword>
<evidence type="ECO:0000313" key="1">
    <source>
        <dbReference type="EMBL" id="KDQ08007.1"/>
    </source>
</evidence>
<protein>
    <submittedName>
        <fullName evidence="1">Uncharacterized protein</fullName>
    </submittedName>
</protein>
<reference evidence="2" key="1">
    <citation type="journal article" date="2014" name="Proc. Natl. Acad. Sci. U.S.A.">
        <title>Extensive sampling of basidiomycete genomes demonstrates inadequacy of the white-rot/brown-rot paradigm for wood decay fungi.</title>
        <authorList>
            <person name="Riley R."/>
            <person name="Salamov A.A."/>
            <person name="Brown D.W."/>
            <person name="Nagy L.G."/>
            <person name="Floudas D."/>
            <person name="Held B.W."/>
            <person name="Levasseur A."/>
            <person name="Lombard V."/>
            <person name="Morin E."/>
            <person name="Otillar R."/>
            <person name="Lindquist E.A."/>
            <person name="Sun H."/>
            <person name="LaButti K.M."/>
            <person name="Schmutz J."/>
            <person name="Jabbour D."/>
            <person name="Luo H."/>
            <person name="Baker S.E."/>
            <person name="Pisabarro A.G."/>
            <person name="Walton J.D."/>
            <person name="Blanchette R.A."/>
            <person name="Henrissat B."/>
            <person name="Martin F."/>
            <person name="Cullen D."/>
            <person name="Hibbett D.S."/>
            <person name="Grigoriev I.V."/>
        </authorList>
    </citation>
    <scope>NUCLEOTIDE SEQUENCE [LARGE SCALE GENOMIC DNA]</scope>
    <source>
        <strain evidence="2">FD-172 SS1</strain>
    </source>
</reference>